<protein>
    <submittedName>
        <fullName evidence="2">Uncharacterized protein</fullName>
    </submittedName>
</protein>
<accession>A0ABV9I4B8</accession>
<organism evidence="2 3">
    <name type="scientific">Deinococcus hohokamensis</name>
    <dbReference type="NCBI Taxonomy" id="309883"/>
    <lineage>
        <taxon>Bacteria</taxon>
        <taxon>Thermotogati</taxon>
        <taxon>Deinococcota</taxon>
        <taxon>Deinococci</taxon>
        <taxon>Deinococcales</taxon>
        <taxon>Deinococcaceae</taxon>
        <taxon>Deinococcus</taxon>
    </lineage>
</organism>
<evidence type="ECO:0000313" key="3">
    <source>
        <dbReference type="Proteomes" id="UP001595952"/>
    </source>
</evidence>
<dbReference type="Proteomes" id="UP001595952">
    <property type="component" value="Unassembled WGS sequence"/>
</dbReference>
<comment type="caution">
    <text evidence="2">The sequence shown here is derived from an EMBL/GenBank/DDBJ whole genome shotgun (WGS) entry which is preliminary data.</text>
</comment>
<name>A0ABV9I4B8_9DEIO</name>
<evidence type="ECO:0000256" key="1">
    <source>
        <dbReference type="SAM" id="MobiDB-lite"/>
    </source>
</evidence>
<sequence length="249" mass="26312">MTKAMTAAQKDALMSEAAALGLEVTRTSKEFFFNHPKSGKRRVTPGEIRGLIAETEDLARAEALEAANEIRAQEEAGVVVESEVPAAPQVEVEAAPAEPQPAPTEPQAPAADVKPVKKAKAPKVEQSARVVLKYGPPCGGDIAHLSVATHAEARNPLMHVQAKPAATYKNKEEAAAAGRRLKGTGWIAFLAHADGEQFWALATLADGQLTLDGQPVALQLLEGQAAEVARAKVKAARLQAKSQWQVQAA</sequence>
<feature type="region of interest" description="Disordered" evidence="1">
    <location>
        <begin position="92"/>
        <end position="120"/>
    </location>
</feature>
<proteinExistence type="predicted"/>
<gene>
    <name evidence="2" type="ORF">ACFO0D_01545</name>
</gene>
<keyword evidence="3" id="KW-1185">Reference proteome</keyword>
<evidence type="ECO:0000313" key="2">
    <source>
        <dbReference type="EMBL" id="MFC4637013.1"/>
    </source>
</evidence>
<reference evidence="3" key="1">
    <citation type="journal article" date="2019" name="Int. J. Syst. Evol. Microbiol.">
        <title>The Global Catalogue of Microorganisms (GCM) 10K type strain sequencing project: providing services to taxonomists for standard genome sequencing and annotation.</title>
        <authorList>
            <consortium name="The Broad Institute Genomics Platform"/>
            <consortium name="The Broad Institute Genome Sequencing Center for Infectious Disease"/>
            <person name="Wu L."/>
            <person name="Ma J."/>
        </authorList>
    </citation>
    <scope>NUCLEOTIDE SEQUENCE [LARGE SCALE GENOMIC DNA]</scope>
    <source>
        <strain evidence="3">CCUG 55995</strain>
    </source>
</reference>
<dbReference type="EMBL" id="JBHSEI010000001">
    <property type="protein sequence ID" value="MFC4637013.1"/>
    <property type="molecule type" value="Genomic_DNA"/>
</dbReference>
<dbReference type="RefSeq" id="WP_380060050.1">
    <property type="nucleotide sequence ID" value="NZ_JBHSEI010000001.1"/>
</dbReference>